<feature type="region of interest" description="Disordered" evidence="1">
    <location>
        <begin position="469"/>
        <end position="532"/>
    </location>
</feature>
<proteinExistence type="predicted"/>
<feature type="chain" id="PRO_5041226496" description="DUF4105 domain-containing protein" evidence="2">
    <location>
        <begin position="25"/>
        <end position="532"/>
    </location>
</feature>
<feature type="compositionally biased region" description="Basic and acidic residues" evidence="1">
    <location>
        <begin position="507"/>
        <end position="516"/>
    </location>
</feature>
<name>A0AA39CTH9_9EURO</name>
<reference evidence="3" key="1">
    <citation type="submission" date="2022-10" db="EMBL/GenBank/DDBJ databases">
        <title>Culturing micro-colonial fungi from biological soil crusts in the Mojave desert and describing Neophaeococcomyces mojavensis, and introducing the new genera and species Taxawa tesnikishii.</title>
        <authorList>
            <person name="Kurbessoian T."/>
            <person name="Stajich J.E."/>
        </authorList>
    </citation>
    <scope>NUCLEOTIDE SEQUENCE</scope>
    <source>
        <strain evidence="3">TK_35</strain>
    </source>
</reference>
<protein>
    <recommendedName>
        <fullName evidence="4">DUF4105 domain-containing protein</fullName>
    </recommendedName>
</protein>
<accession>A0AA39CTH9</accession>
<sequence length="532" mass="59039">MLGIHRWLRVGLLIILSSVLGACSDRDPVPPEPLDLTQPIAVDQPGQEVIFEFEMNGRNFTPSRIHALELEMQRQRPYSVDAPDLERLNIPFEVVLQRWTGGAWKDVPTYDNYQALALNAGQPLPAWHTSDTWRYAMLRSGSGGQYMLSVVALPLQNNNRYRVQVRTVKATRELGEYSARLRVHAARPVDIVIAAPGTPLLDLSTGKQEVVDGVLQTSAPGHMFYVLHATGVPPQSYGFAPVVHGDINGPGDIVKKDDLIYKDPRYTRTLEISEEQYKKLDAFGKDPEGFGFSKHYQDVRHNCVDFTWEALNHAGIERKRSIDVNALGGPAGQLLPDVRIPLEMKGGGKDGYRPLRNIHGVDSIDPPFPDSDLNRTKINPMPDRRWKHRLLSENDDIGERSGERVANDARVPGDAAERQGLPPGQQPELLAGHLTRLAVQGGYTERDTLQVAFSSGGAVDSPGYVFLQRMGDNASPDPAANRQRLSLADAQQGTVEEVYQQASVQHQGRESSRVAQEDQLQQQTQQAQPRMG</sequence>
<evidence type="ECO:0000256" key="2">
    <source>
        <dbReference type="SAM" id="SignalP"/>
    </source>
</evidence>
<feature type="compositionally biased region" description="Basic and acidic residues" evidence="1">
    <location>
        <begin position="397"/>
        <end position="407"/>
    </location>
</feature>
<feature type="compositionally biased region" description="Low complexity" evidence="1">
    <location>
        <begin position="517"/>
        <end position="532"/>
    </location>
</feature>
<gene>
    <name evidence="3" type="ORF">H2204_011849</name>
</gene>
<feature type="signal peptide" evidence="2">
    <location>
        <begin position="1"/>
        <end position="24"/>
    </location>
</feature>
<dbReference type="PROSITE" id="PS51257">
    <property type="entry name" value="PROKAR_LIPOPROTEIN"/>
    <property type="match status" value="1"/>
</dbReference>
<evidence type="ECO:0008006" key="4">
    <source>
        <dbReference type="Google" id="ProtNLM"/>
    </source>
</evidence>
<evidence type="ECO:0000313" key="3">
    <source>
        <dbReference type="EMBL" id="KAJ9621414.1"/>
    </source>
</evidence>
<comment type="caution">
    <text evidence="3">The sequence shown here is derived from an EMBL/GenBank/DDBJ whole genome shotgun (WGS) entry which is preliminary data.</text>
</comment>
<keyword evidence="2" id="KW-0732">Signal</keyword>
<feature type="compositionally biased region" description="Polar residues" evidence="1">
    <location>
        <begin position="489"/>
        <end position="506"/>
    </location>
</feature>
<organism evidence="3">
    <name type="scientific">Knufia peltigerae</name>
    <dbReference type="NCBI Taxonomy" id="1002370"/>
    <lineage>
        <taxon>Eukaryota</taxon>
        <taxon>Fungi</taxon>
        <taxon>Dikarya</taxon>
        <taxon>Ascomycota</taxon>
        <taxon>Pezizomycotina</taxon>
        <taxon>Eurotiomycetes</taxon>
        <taxon>Chaetothyriomycetidae</taxon>
        <taxon>Chaetothyriales</taxon>
        <taxon>Trichomeriaceae</taxon>
        <taxon>Knufia</taxon>
    </lineage>
</organism>
<dbReference type="AlphaFoldDB" id="A0AA39CTH9"/>
<feature type="region of interest" description="Disordered" evidence="1">
    <location>
        <begin position="397"/>
        <end position="426"/>
    </location>
</feature>
<evidence type="ECO:0000256" key="1">
    <source>
        <dbReference type="SAM" id="MobiDB-lite"/>
    </source>
</evidence>
<dbReference type="EMBL" id="JAPDRN010000114">
    <property type="protein sequence ID" value="KAJ9621414.1"/>
    <property type="molecule type" value="Genomic_DNA"/>
</dbReference>